<name>A0A6J3KX74_9HYME</name>
<organism evidence="3 4">
    <name type="scientific">Bombus vosnesenskii</name>
    <dbReference type="NCBI Taxonomy" id="207650"/>
    <lineage>
        <taxon>Eukaryota</taxon>
        <taxon>Metazoa</taxon>
        <taxon>Ecdysozoa</taxon>
        <taxon>Arthropoda</taxon>
        <taxon>Hexapoda</taxon>
        <taxon>Insecta</taxon>
        <taxon>Pterygota</taxon>
        <taxon>Neoptera</taxon>
        <taxon>Endopterygota</taxon>
        <taxon>Hymenoptera</taxon>
        <taxon>Apocrita</taxon>
        <taxon>Aculeata</taxon>
        <taxon>Apoidea</taxon>
        <taxon>Anthophila</taxon>
        <taxon>Apidae</taxon>
        <taxon>Bombus</taxon>
        <taxon>Pyrobombus</taxon>
    </lineage>
</organism>
<proteinExistence type="predicted"/>
<protein>
    <submittedName>
        <fullName evidence="4">Esterase FE4-like isoform X1</fullName>
    </submittedName>
</protein>
<sequence>MYSRQPAFIMTDRSIYRYSFGVLMVFMIVVSGSHAYKAKVTTRFGQVQGLLSRSTRGRLVAHYLGIPFAQPPVDDLRFRSPRPWIRNWTETFLATEYAPVCVQVTEQGHFIGEEDCLYLNVYVPLISEENGDGYEEKRALPVMVYVHGGMYATNGGNNRQVPPEYMMDQDVIVVSIQYRLNILGFFATATKHNPGNNGLKDIVMALRWVQENIRCFNGDPNIVTLWGHSAGASAVHLLAITNKTEGLFNRYIVQSGVATSPTALLPAHWIRIYSLVSATLVGCLPESEEEYTTTARPNVTREQEWYDEAELSEEEEEEMMRCLRKLDVESFRNTMDYHIVRWSGHCCIFAPTIEEESDDAIVTVHPLTAIKQRLFRDIPAIIGVTKDEGLMKSIAILTNPSVEDKILNNFEMYLLYLLEYRAMSNDTLDALTNFYFDGNVTLSTLRRNITEIVGDALIVWPTYETLKYQSNVMNSSTYLYVFSYEGTFSATFAFTEGVPRHFVLGVCDIGILEPCDIGSLDFWNFGILGFPNFGVSHVDDLNYLLPIFNKEFEDYMLHNTENDITMINIMTEMWASFATKGVPEAWRVTPWPDYKESQKFLQIGVGKLPEIAIESEFFPERMAFWEELSANLTYDPAYDLYLPLEQRTIEDDEDVASSGASLRYDEIMISSPTFHLLFTYFLSILERNC</sequence>
<dbReference type="Proteomes" id="UP000504631">
    <property type="component" value="Unplaced"/>
</dbReference>
<feature type="domain" description="Carboxylesterase type B" evidence="2">
    <location>
        <begin position="38"/>
        <end position="625"/>
    </location>
</feature>
<dbReference type="RefSeq" id="XP_033357760.1">
    <property type="nucleotide sequence ID" value="XM_033501869.1"/>
</dbReference>
<dbReference type="InterPro" id="IPR002018">
    <property type="entry name" value="CarbesteraseB"/>
</dbReference>
<dbReference type="GeneID" id="117237667"/>
<dbReference type="AlphaFoldDB" id="A0A6J3KX74"/>
<dbReference type="SUPFAM" id="SSF53474">
    <property type="entry name" value="alpha/beta-Hydrolases"/>
    <property type="match status" value="1"/>
</dbReference>
<dbReference type="Gene3D" id="3.40.50.1820">
    <property type="entry name" value="alpha/beta hydrolase"/>
    <property type="match status" value="1"/>
</dbReference>
<dbReference type="KEGG" id="bvk:117237667"/>
<reference evidence="4" key="1">
    <citation type="submission" date="2025-08" db="UniProtKB">
        <authorList>
            <consortium name="RefSeq"/>
        </authorList>
    </citation>
    <scope>IDENTIFICATION</scope>
    <source>
        <tissue evidence="4">Muscle</tissue>
    </source>
</reference>
<evidence type="ECO:0000256" key="1">
    <source>
        <dbReference type="ARBA" id="ARBA00023180"/>
    </source>
</evidence>
<evidence type="ECO:0000259" key="2">
    <source>
        <dbReference type="Pfam" id="PF00135"/>
    </source>
</evidence>
<evidence type="ECO:0000313" key="4">
    <source>
        <dbReference type="RefSeq" id="XP_033357760.1"/>
    </source>
</evidence>
<evidence type="ECO:0000313" key="3">
    <source>
        <dbReference type="Proteomes" id="UP000504631"/>
    </source>
</evidence>
<dbReference type="InterPro" id="IPR019819">
    <property type="entry name" value="Carboxylesterase_B_CS"/>
</dbReference>
<dbReference type="InterPro" id="IPR050309">
    <property type="entry name" value="Type-B_Carboxylest/Lipase"/>
</dbReference>
<dbReference type="InterPro" id="IPR029058">
    <property type="entry name" value="AB_hydrolase_fold"/>
</dbReference>
<dbReference type="PANTHER" id="PTHR11559">
    <property type="entry name" value="CARBOXYLESTERASE"/>
    <property type="match status" value="1"/>
</dbReference>
<dbReference type="PROSITE" id="PS00941">
    <property type="entry name" value="CARBOXYLESTERASE_B_2"/>
    <property type="match status" value="1"/>
</dbReference>
<keyword evidence="3" id="KW-1185">Reference proteome</keyword>
<dbReference type="Pfam" id="PF00135">
    <property type="entry name" value="COesterase"/>
    <property type="match status" value="1"/>
</dbReference>
<gene>
    <name evidence="4" type="primary">LOC117237667</name>
</gene>
<accession>A0A6J3KX74</accession>
<keyword evidence="1" id="KW-0325">Glycoprotein</keyword>